<organism evidence="1 2">
    <name type="scientific">Vibrio pectenicida</name>
    <dbReference type="NCBI Taxonomy" id="62763"/>
    <lineage>
        <taxon>Bacteria</taxon>
        <taxon>Pseudomonadati</taxon>
        <taxon>Pseudomonadota</taxon>
        <taxon>Gammaproteobacteria</taxon>
        <taxon>Vibrionales</taxon>
        <taxon>Vibrionaceae</taxon>
        <taxon>Vibrio</taxon>
    </lineage>
</organism>
<name>A0A427TZ90_9VIBR</name>
<evidence type="ECO:0000313" key="2">
    <source>
        <dbReference type="Proteomes" id="UP000269041"/>
    </source>
</evidence>
<dbReference type="Proteomes" id="UP000269041">
    <property type="component" value="Unassembled WGS sequence"/>
</dbReference>
<evidence type="ECO:0000313" key="1">
    <source>
        <dbReference type="EMBL" id="RSD29814.1"/>
    </source>
</evidence>
<dbReference type="OrthoDB" id="5834248at2"/>
<protein>
    <submittedName>
        <fullName evidence="1">Uncharacterized protein</fullName>
    </submittedName>
</protein>
<gene>
    <name evidence="1" type="ORF">EJA03_17115</name>
</gene>
<dbReference type="AlphaFoldDB" id="A0A427TZ90"/>
<sequence length="1162" mass="130091">MTSSSIHSLNTSMPSEVMSHSSNITFQPVKRRDIEAKNFVDLTCMDNSHGLKMMVSIKNGQLVLLAGKNKGLLRQARHYLSSKSNYFQLQLITPKNVNEFKELWLGDDGKLHTLFTTPNDGAEQYRGTVNIVGQFAGDMKSDSSQRSYDVIVVKDLESCKTQVVPTIALKDGSLVKVFKSDSGQGYSVCDNIGNCAVLNLKGLKLSQSESVEHIKPCGSYLQVTIKSDDNNQKIKYLDASHLSLSSDTQNLSPVVTDEPPAGFAHFNVNNSGHFANANPFVSKKFKHIGNQYIPLSGWIDGIKHRFTSGQLKSKQGRKKDARLSYLKMADPGIHTAGRWVKERVNHRKPSQALISLTSDINSELMSLRRFQFEWNWEVGAENTATSSKNTDFRLREVLKREIFPEDTKTVDLACLDKILEDRLKKQLDLCVTTLTKLSPSFQSEHGSYDQKLKPRITAIQKKIVYLTSHPNFTEMPHRDEVVQIQALLNTLVEANSTPFKEKDLDLYLPFIERTLTNTRLYLATFKSESGKSKTPYLSDLIEKPKMILVNKLGIENQSQLFKAVSQSIASLKSAKEVIKTRVRIGESILDTKRGIGKIWSRWLGRDCPAEQITTQLYMRTSALQKGDSLTLSAEQGISGFAGIAHFGLPYPLGKGWFAGVVANYEKHYDCKLVALGEGKTQVQFVRKREKGATVMAGTGTGLEDLTKLVKYQHGALVTIMPFEATLAMTAMKESEQSFAFDVDNGHLKDTLDCMFGIRDWKPGLEEQLEKSQLTAREKQKFELGVSANSEFRLQLGIDTSPNFSMVAPRAYAKAGISIAVSRKDIREIKLGEENSAFQRRDYEKGVDVEFSSGANVMLFPLPAPYALPAAIDEKTFISVKPLGDALKSIRTTKNQTTKSVQDLVPKMTCAKVSSQEQTAMDEVIEGYKKLIEETSLHPEVRSIALTQLELLLNAGEKGAHEVVKSIAAEEIPNLKIRYDEKIQWRSRWADNMRRVFHMKPKYSTSFKQMMEPYAGGAKLLRELRASAQSQSQMLNVNKSSLVTATANYQMPMSILLWQYQQTLERLESADNSKKALKTLQSLNQLLNRKGDTARGLYQLDKIECCRESSLSHQPAGILPMVQVKQKSQVKMKELLGDIKFIYDGDIIGVNNNLDVSIINASE</sequence>
<keyword evidence="2" id="KW-1185">Reference proteome</keyword>
<dbReference type="EMBL" id="RSFA01000106">
    <property type="protein sequence ID" value="RSD29814.1"/>
    <property type="molecule type" value="Genomic_DNA"/>
</dbReference>
<comment type="caution">
    <text evidence="1">The sequence shown here is derived from an EMBL/GenBank/DDBJ whole genome shotgun (WGS) entry which is preliminary data.</text>
</comment>
<accession>A0A427TZ90</accession>
<dbReference type="RefSeq" id="WP_125322953.1">
    <property type="nucleotide sequence ID" value="NZ_AP024890.1"/>
</dbReference>
<reference evidence="1 2" key="1">
    <citation type="submission" date="2018-12" db="EMBL/GenBank/DDBJ databases">
        <title>Genomic taxonomy of the Vibrionaceae family.</title>
        <authorList>
            <person name="Gomez-Gil B."/>
            <person name="Enciso-Ibarra K."/>
        </authorList>
    </citation>
    <scope>NUCLEOTIDE SEQUENCE [LARGE SCALE GENOMIC DNA]</scope>
    <source>
        <strain evidence="1 2">CAIM 594</strain>
    </source>
</reference>
<proteinExistence type="predicted"/>